<dbReference type="InterPro" id="IPR015915">
    <property type="entry name" value="Kelch-typ_b-propeller"/>
</dbReference>
<proteinExistence type="predicted"/>
<keyword evidence="3" id="KW-1185">Reference proteome</keyword>
<name>A0A8T2V7A7_CERRI</name>
<dbReference type="Gene3D" id="2.120.10.80">
    <property type="entry name" value="Kelch-type beta propeller"/>
    <property type="match status" value="1"/>
</dbReference>
<organism evidence="2 3">
    <name type="scientific">Ceratopteris richardii</name>
    <name type="common">Triangle waterfern</name>
    <dbReference type="NCBI Taxonomy" id="49495"/>
    <lineage>
        <taxon>Eukaryota</taxon>
        <taxon>Viridiplantae</taxon>
        <taxon>Streptophyta</taxon>
        <taxon>Embryophyta</taxon>
        <taxon>Tracheophyta</taxon>
        <taxon>Polypodiopsida</taxon>
        <taxon>Polypodiidae</taxon>
        <taxon>Polypodiales</taxon>
        <taxon>Pteridineae</taxon>
        <taxon>Pteridaceae</taxon>
        <taxon>Parkerioideae</taxon>
        <taxon>Ceratopteris</taxon>
    </lineage>
</organism>
<gene>
    <name evidence="2" type="ORF">KP509_02G008800</name>
</gene>
<reference evidence="2" key="1">
    <citation type="submission" date="2021-08" db="EMBL/GenBank/DDBJ databases">
        <title>WGS assembly of Ceratopteris richardii.</title>
        <authorList>
            <person name="Marchant D.B."/>
            <person name="Chen G."/>
            <person name="Jenkins J."/>
            <person name="Shu S."/>
            <person name="Leebens-Mack J."/>
            <person name="Grimwood J."/>
            <person name="Schmutz J."/>
            <person name="Soltis P."/>
            <person name="Soltis D."/>
            <person name="Chen Z.-H."/>
        </authorList>
    </citation>
    <scope>NUCLEOTIDE SEQUENCE</scope>
    <source>
        <strain evidence="2">Whitten #5841</strain>
        <tissue evidence="2">Leaf</tissue>
    </source>
</reference>
<evidence type="ECO:0000313" key="2">
    <source>
        <dbReference type="EMBL" id="KAH7442938.1"/>
    </source>
</evidence>
<dbReference type="SUPFAM" id="SSF117281">
    <property type="entry name" value="Kelch motif"/>
    <property type="match status" value="1"/>
</dbReference>
<dbReference type="CDD" id="cd09917">
    <property type="entry name" value="F-box_SF"/>
    <property type="match status" value="1"/>
</dbReference>
<dbReference type="AlphaFoldDB" id="A0A8T2V7A7"/>
<dbReference type="PANTHER" id="PTHR31672">
    <property type="entry name" value="BNACNNG10540D PROTEIN"/>
    <property type="match status" value="1"/>
</dbReference>
<dbReference type="Pfam" id="PF12937">
    <property type="entry name" value="F-box-like"/>
    <property type="match status" value="1"/>
</dbReference>
<protein>
    <recommendedName>
        <fullName evidence="1">F-box domain-containing protein</fullName>
    </recommendedName>
</protein>
<dbReference type="EMBL" id="CM035407">
    <property type="protein sequence ID" value="KAH7442938.1"/>
    <property type="molecule type" value="Genomic_DNA"/>
</dbReference>
<feature type="domain" description="F-box" evidence="1">
    <location>
        <begin position="21"/>
        <end position="67"/>
    </location>
</feature>
<sequence>MCMHDKARRDVALMEEVARSRDHLNSLPVDIIQIIFSLLPLKDRLACRNVCRNFFTILVKDSLLNFSSNTSFQCGTCVAPSNTCFMLTTKGSFACTLDPLKNFWQKLRVPFCPGASVLAASHNLVCVGNQVSECRSLIVYNLSCGTWKLLPNMMHVGLLHKVTMAVDPLSDSYVIVVTGEDTSRIRGWRSYWLQTEVYDSISGSWRMAGDALPDAKFGSDPGVWHNGSFYCITEMPYGITAFNLAKGQWAELSVEMPYGISQPALVSLKGKLMMIGIQQYDVGGMAYSKDTNSKPSETEVTENWFKTQLQLSRSWSWSGPWQRKVSLSLRSMFPTWWDTSQRPLSSISKLPFLSFMAMPRSLSTSFLSLASEAPPSSISPPMQSSQKKHIKIWIMSREKYWLPTGEMPEDLCTKFLSNLTSRAPFVCAGVGGEICLTSYQSPNVLMWDMKSIRWRYAERDPLFPKFRDTHLLGFTIHMDSPCNP</sequence>
<dbReference type="InterPro" id="IPR001810">
    <property type="entry name" value="F-box_dom"/>
</dbReference>
<dbReference type="PROSITE" id="PS50181">
    <property type="entry name" value="FBOX"/>
    <property type="match status" value="1"/>
</dbReference>
<dbReference type="OMA" id="IIWELDV"/>
<dbReference type="SMART" id="SM00256">
    <property type="entry name" value="FBOX"/>
    <property type="match status" value="1"/>
</dbReference>
<dbReference type="Gene3D" id="1.20.1280.50">
    <property type="match status" value="1"/>
</dbReference>
<accession>A0A8T2V7A7</accession>
<comment type="caution">
    <text evidence="2">The sequence shown here is derived from an EMBL/GenBank/DDBJ whole genome shotgun (WGS) entry which is preliminary data.</text>
</comment>
<dbReference type="InterPro" id="IPR050796">
    <property type="entry name" value="SCF_F-box_component"/>
</dbReference>
<evidence type="ECO:0000259" key="1">
    <source>
        <dbReference type="PROSITE" id="PS50181"/>
    </source>
</evidence>
<dbReference type="SUPFAM" id="SSF81383">
    <property type="entry name" value="F-box domain"/>
    <property type="match status" value="1"/>
</dbReference>
<evidence type="ECO:0000313" key="3">
    <source>
        <dbReference type="Proteomes" id="UP000825935"/>
    </source>
</evidence>
<dbReference type="InterPro" id="IPR036047">
    <property type="entry name" value="F-box-like_dom_sf"/>
</dbReference>
<dbReference type="OrthoDB" id="7956040at2759"/>
<dbReference type="Proteomes" id="UP000825935">
    <property type="component" value="Chromosome 2"/>
</dbReference>